<accession>A0ACD4R9C2</accession>
<dbReference type="EMBL" id="CP126116">
    <property type="protein sequence ID" value="WHZ56732.1"/>
    <property type="molecule type" value="Genomic_DNA"/>
</dbReference>
<sequence>MKEVIIATKNAGKLIEFQSILSQYDLKAISLLDLEDSPEVEETGSTFEENAVLKAEAISKLYGKMAIADDSGLSVDYLGGEPGVYSARYAGAEKSDAANIEKVLLKLKGVSKEERNARFRCALALSEPGRETVTVEGSVEGYITEEPVGGNGFGYDPIFLVKDKAKTMAQLTKEEKNKISHRAVALQKLAKLLNA</sequence>
<proteinExistence type="predicted"/>
<gene>
    <name evidence="1" type="ORF">QLQ22_18845</name>
</gene>
<dbReference type="Proteomes" id="UP001226091">
    <property type="component" value="Chromosome"/>
</dbReference>
<evidence type="ECO:0000313" key="2">
    <source>
        <dbReference type="Proteomes" id="UP001226091"/>
    </source>
</evidence>
<dbReference type="EC" id="3.6.1.66" evidence="1"/>
<protein>
    <submittedName>
        <fullName evidence="1">XTP/dITP diphosphatase</fullName>
        <ecNumber evidence="1">3.6.1.66</ecNumber>
    </submittedName>
</protein>
<keyword evidence="1" id="KW-0378">Hydrolase</keyword>
<name>A0ACD4R9C2_9BACI</name>
<evidence type="ECO:0000313" key="1">
    <source>
        <dbReference type="EMBL" id="WHZ56732.1"/>
    </source>
</evidence>
<keyword evidence="2" id="KW-1185">Reference proteome</keyword>
<reference evidence="2" key="1">
    <citation type="journal article" date="2025" name="Aquaculture">
        <title>Assessment of the bioflocculant production and safety properties of Metabacillus hrfriensis sp. nov. based on phenotypic and whole-genome sequencing analysis.</title>
        <authorList>
            <person name="Zhang R."/>
            <person name="Zhao Z."/>
            <person name="Luo L."/>
            <person name="Wang S."/>
            <person name="Guo K."/>
            <person name="Xu W."/>
        </authorList>
    </citation>
    <scope>NUCLEOTIDE SEQUENCE [LARGE SCALE GENOMIC DNA]</scope>
    <source>
        <strain evidence="2">CT-WN-B3</strain>
    </source>
</reference>
<organism evidence="1 2">
    <name type="scientific">Metabacillus hrfriensis</name>
    <dbReference type="NCBI Taxonomy" id="3048891"/>
    <lineage>
        <taxon>Bacteria</taxon>
        <taxon>Bacillati</taxon>
        <taxon>Bacillota</taxon>
        <taxon>Bacilli</taxon>
        <taxon>Bacillales</taxon>
        <taxon>Bacillaceae</taxon>
        <taxon>Metabacillus</taxon>
    </lineage>
</organism>